<comment type="caution">
    <text evidence="2">The sequence shown here is derived from an EMBL/GenBank/DDBJ whole genome shotgun (WGS) entry which is preliminary data.</text>
</comment>
<accession>A0A8S4C3D9</accession>
<dbReference type="Pfam" id="PF13517">
    <property type="entry name" value="FG-GAP_3"/>
    <property type="match status" value="1"/>
</dbReference>
<dbReference type="Proteomes" id="UP000837675">
    <property type="component" value="Unassembled WGS sequence"/>
</dbReference>
<dbReference type="InterPro" id="IPR028994">
    <property type="entry name" value="Integrin_alpha_N"/>
</dbReference>
<dbReference type="Gene3D" id="2.30.30.100">
    <property type="match status" value="2"/>
</dbReference>
<name>A0A8S4C3D9_9ACAR</name>
<gene>
    <name evidence="2" type="ORF">MHYMCMPASI_01041</name>
</gene>
<evidence type="ECO:0000313" key="3">
    <source>
        <dbReference type="Proteomes" id="UP000837675"/>
    </source>
</evidence>
<protein>
    <submittedName>
        <fullName evidence="2">VCBS repeat containing protein</fullName>
    </submittedName>
</protein>
<keyword evidence="1" id="KW-0732">Signal</keyword>
<reference evidence="2" key="1">
    <citation type="submission" date="2021-06" db="EMBL/GenBank/DDBJ databases">
        <authorList>
            <person name="Nardi T."/>
            <person name="Nardi T."/>
        </authorList>
    </citation>
    <scope>NUCLEOTIDE SEQUENCE</scope>
</reference>
<dbReference type="SUPFAM" id="SSF69318">
    <property type="entry name" value="Integrin alpha N-terminal domain"/>
    <property type="match status" value="1"/>
</dbReference>
<proteinExistence type="predicted"/>
<sequence length="145" mass="15877">MSGMFAPMVNYGVGSYPYWLDSGNFNKDGKIDLVSANENSNSVSVLLGRGDYTFQASSSYGLELFLMVSQFADLNGDGNQDIISANTDSSTISMLLGNVDGTFRSAVSYTTGTRPFWVLGLPILTVMVVNTELHVWILQQQFQYS</sequence>
<dbReference type="PANTHER" id="PTHR46580">
    <property type="entry name" value="SENSOR KINASE-RELATED"/>
    <property type="match status" value="1"/>
</dbReference>
<organism evidence="2 3">
    <name type="scientific">Hyalomma marginatum</name>
    <dbReference type="NCBI Taxonomy" id="34627"/>
    <lineage>
        <taxon>Eukaryota</taxon>
        <taxon>Metazoa</taxon>
        <taxon>Ecdysozoa</taxon>
        <taxon>Arthropoda</taxon>
        <taxon>Chelicerata</taxon>
        <taxon>Arachnida</taxon>
        <taxon>Acari</taxon>
        <taxon>Parasitiformes</taxon>
        <taxon>Ixodida</taxon>
        <taxon>Ixodoidea</taxon>
        <taxon>Ixodidae</taxon>
        <taxon>Hyalomminae</taxon>
        <taxon>Hyalomma</taxon>
    </lineage>
</organism>
<evidence type="ECO:0000256" key="1">
    <source>
        <dbReference type="ARBA" id="ARBA00022729"/>
    </source>
</evidence>
<dbReference type="EMBL" id="CAJVAF010000337">
    <property type="protein sequence ID" value="CAG7598752.1"/>
    <property type="molecule type" value="Genomic_DNA"/>
</dbReference>
<evidence type="ECO:0000313" key="2">
    <source>
        <dbReference type="EMBL" id="CAG7598752.1"/>
    </source>
</evidence>
<dbReference type="AlphaFoldDB" id="A0A8S4C3D9"/>
<dbReference type="InterPro" id="IPR013517">
    <property type="entry name" value="FG-GAP"/>
</dbReference>
<keyword evidence="3" id="KW-1185">Reference proteome</keyword>